<dbReference type="RefSeq" id="WP_157745559.1">
    <property type="nucleotide sequence ID" value="NZ_AP018052.1"/>
</dbReference>
<keyword evidence="1" id="KW-0812">Transmembrane</keyword>
<proteinExistence type="predicted"/>
<dbReference type="KEGG" id="ttc:FOKN1_1867"/>
<keyword evidence="2" id="KW-0830">Ubiquinone</keyword>
<dbReference type="Proteomes" id="UP000218765">
    <property type="component" value="Chromosome"/>
</dbReference>
<gene>
    <name evidence="2" type="ORF">FOKN1_1867</name>
</gene>
<keyword evidence="3" id="KW-1185">Reference proteome</keyword>
<dbReference type="EMBL" id="AP018052">
    <property type="protein sequence ID" value="BAZ94252.1"/>
    <property type="molecule type" value="Genomic_DNA"/>
</dbReference>
<organism evidence="2 3">
    <name type="scientific">Thiohalobacter thiocyanaticus</name>
    <dbReference type="NCBI Taxonomy" id="585455"/>
    <lineage>
        <taxon>Bacteria</taxon>
        <taxon>Pseudomonadati</taxon>
        <taxon>Pseudomonadota</taxon>
        <taxon>Gammaproteobacteria</taxon>
        <taxon>Thiohalobacterales</taxon>
        <taxon>Thiohalobacteraceae</taxon>
        <taxon>Thiohalobacter</taxon>
    </lineage>
</organism>
<reference evidence="2 3" key="1">
    <citation type="submission" date="2017-05" db="EMBL/GenBank/DDBJ databases">
        <title>Thiocyanate degradation by Thiohalobacter thiocyanaticus FOKN1.</title>
        <authorList>
            <person name="Oshiki M."/>
            <person name="Fukushima T."/>
            <person name="Kawano S."/>
            <person name="Nakagawa J."/>
        </authorList>
    </citation>
    <scope>NUCLEOTIDE SEQUENCE [LARGE SCALE GENOMIC DNA]</scope>
    <source>
        <strain evidence="2 3">FOKN1</strain>
    </source>
</reference>
<keyword evidence="1" id="KW-1133">Transmembrane helix</keyword>
<evidence type="ECO:0000313" key="2">
    <source>
        <dbReference type="EMBL" id="BAZ94252.1"/>
    </source>
</evidence>
<protein>
    <submittedName>
        <fullName evidence="2">Na+-transporting NADH:ubiquinone oxidoreductase, subunit NqrA</fullName>
    </submittedName>
</protein>
<accession>A0A1Z4VS62</accession>
<keyword evidence="1" id="KW-0472">Membrane</keyword>
<feature type="transmembrane region" description="Helical" evidence="1">
    <location>
        <begin position="12"/>
        <end position="33"/>
    </location>
</feature>
<evidence type="ECO:0000256" key="1">
    <source>
        <dbReference type="SAM" id="Phobius"/>
    </source>
</evidence>
<dbReference type="OrthoDB" id="9912902at2"/>
<sequence length="77" mass="9048">MQNDRYQSHLRMAWVIYALITLVIVVLLVLFVAQDTEERFFFAIMPAAAAYVFRPTERYLSKLIFKFTGVSRPTENE</sequence>
<evidence type="ECO:0000313" key="3">
    <source>
        <dbReference type="Proteomes" id="UP000218765"/>
    </source>
</evidence>
<name>A0A1Z4VS62_9GAMM</name>
<dbReference type="AlphaFoldDB" id="A0A1Z4VS62"/>